<gene>
    <name evidence="1" type="ORF">HPB50_013717</name>
</gene>
<keyword evidence="2" id="KW-1185">Reference proteome</keyword>
<accession>A0ACB7TJI4</accession>
<organism evidence="1 2">
    <name type="scientific">Hyalomma asiaticum</name>
    <name type="common">Tick</name>
    <dbReference type="NCBI Taxonomy" id="266040"/>
    <lineage>
        <taxon>Eukaryota</taxon>
        <taxon>Metazoa</taxon>
        <taxon>Ecdysozoa</taxon>
        <taxon>Arthropoda</taxon>
        <taxon>Chelicerata</taxon>
        <taxon>Arachnida</taxon>
        <taxon>Acari</taxon>
        <taxon>Parasitiformes</taxon>
        <taxon>Ixodida</taxon>
        <taxon>Ixodoidea</taxon>
        <taxon>Ixodidae</taxon>
        <taxon>Hyalomminae</taxon>
        <taxon>Hyalomma</taxon>
    </lineage>
</organism>
<comment type="caution">
    <text evidence="1">The sequence shown here is derived from an EMBL/GenBank/DDBJ whole genome shotgun (WGS) entry which is preliminary data.</text>
</comment>
<proteinExistence type="predicted"/>
<name>A0ACB7TJI4_HYAAI</name>
<dbReference type="Proteomes" id="UP000821845">
    <property type="component" value="Chromosome 1"/>
</dbReference>
<protein>
    <submittedName>
        <fullName evidence="1">Uncharacterized protein</fullName>
    </submittedName>
</protein>
<reference evidence="1" key="1">
    <citation type="submission" date="2020-05" db="EMBL/GenBank/DDBJ databases">
        <title>Large-scale comparative analyses of tick genomes elucidate their genetic diversity and vector capacities.</title>
        <authorList>
            <person name="Jia N."/>
            <person name="Wang J."/>
            <person name="Shi W."/>
            <person name="Du L."/>
            <person name="Sun Y."/>
            <person name="Zhan W."/>
            <person name="Jiang J."/>
            <person name="Wang Q."/>
            <person name="Zhang B."/>
            <person name="Ji P."/>
            <person name="Sakyi L.B."/>
            <person name="Cui X."/>
            <person name="Yuan T."/>
            <person name="Jiang B."/>
            <person name="Yang W."/>
            <person name="Lam T.T.-Y."/>
            <person name="Chang Q."/>
            <person name="Ding S."/>
            <person name="Wang X."/>
            <person name="Zhu J."/>
            <person name="Ruan X."/>
            <person name="Zhao L."/>
            <person name="Wei J."/>
            <person name="Que T."/>
            <person name="Du C."/>
            <person name="Cheng J."/>
            <person name="Dai P."/>
            <person name="Han X."/>
            <person name="Huang E."/>
            <person name="Gao Y."/>
            <person name="Liu J."/>
            <person name="Shao H."/>
            <person name="Ye R."/>
            <person name="Li L."/>
            <person name="Wei W."/>
            <person name="Wang X."/>
            <person name="Wang C."/>
            <person name="Yang T."/>
            <person name="Huo Q."/>
            <person name="Li W."/>
            <person name="Guo W."/>
            <person name="Chen H."/>
            <person name="Zhou L."/>
            <person name="Ni X."/>
            <person name="Tian J."/>
            <person name="Zhou Y."/>
            <person name="Sheng Y."/>
            <person name="Liu T."/>
            <person name="Pan Y."/>
            <person name="Xia L."/>
            <person name="Li J."/>
            <person name="Zhao F."/>
            <person name="Cao W."/>
        </authorList>
    </citation>
    <scope>NUCLEOTIDE SEQUENCE</scope>
    <source>
        <strain evidence="1">Hyas-2018</strain>
    </source>
</reference>
<dbReference type="EMBL" id="CM023481">
    <property type="protein sequence ID" value="KAH6946482.1"/>
    <property type="molecule type" value="Genomic_DNA"/>
</dbReference>
<sequence>MAHINNEILIAAVQETPPLWLARHRQHKDKFVKAALWREVAAIVMPAMGIEEATELLQKRWKSLRDKFRRLFTVQKKAKKSGAGVEDIDLITWPYFDILAFLNDTVETRATSGNFTSEDRVNLERSQSNSTPEPPSPTPSCQQRHKSQTRSPGDGHSKRALELLGDIVQFHDIEDKIEHLSVAPVHIDDDSHDVCATSTGTTVEPPPVVDSPHVRATSTVEPPPVLATDHAPVRHTGWRKRKNDDDVITEHVKDLCESLKKTESYNEHEHFCPSLARYMLNVPENRQLELKLKPMQHVMEYSS</sequence>
<evidence type="ECO:0000313" key="2">
    <source>
        <dbReference type="Proteomes" id="UP000821845"/>
    </source>
</evidence>
<evidence type="ECO:0000313" key="1">
    <source>
        <dbReference type="EMBL" id="KAH6946482.1"/>
    </source>
</evidence>